<dbReference type="Proteomes" id="UP000550787">
    <property type="component" value="Unassembled WGS sequence"/>
</dbReference>
<organism evidence="1 2">
    <name type="scientific">Gluconacetobacter diazotrophicus</name>
    <name type="common">Acetobacter diazotrophicus</name>
    <dbReference type="NCBI Taxonomy" id="33996"/>
    <lineage>
        <taxon>Bacteria</taxon>
        <taxon>Pseudomonadati</taxon>
        <taxon>Pseudomonadota</taxon>
        <taxon>Alphaproteobacteria</taxon>
        <taxon>Acetobacterales</taxon>
        <taxon>Acetobacteraceae</taxon>
        <taxon>Gluconacetobacter</taxon>
    </lineage>
</organism>
<proteinExistence type="predicted"/>
<evidence type="ECO:0000313" key="1">
    <source>
        <dbReference type="EMBL" id="MBB2156658.1"/>
    </source>
</evidence>
<dbReference type="RefSeq" id="WP_183115885.1">
    <property type="nucleotide sequence ID" value="NZ_JABEQG010000016.1"/>
</dbReference>
<sequence length="74" mass="8006">MWKADPFTVSGVFTGYRVVRRGPRGALDFDRSFIGDCYQPGSFEKAKADAEARCADLNAAYAAPNVTPLFGAIT</sequence>
<name>A0A7W4FF89_GLUDI</name>
<gene>
    <name evidence="1" type="ORF">HLH33_10105</name>
</gene>
<accession>A0A7W4FF89</accession>
<dbReference type="EMBL" id="JABEQG010000016">
    <property type="protein sequence ID" value="MBB2156658.1"/>
    <property type="molecule type" value="Genomic_DNA"/>
</dbReference>
<dbReference type="AlphaFoldDB" id="A0A7W4FF89"/>
<evidence type="ECO:0000313" key="2">
    <source>
        <dbReference type="Proteomes" id="UP000550787"/>
    </source>
</evidence>
<reference evidence="1 2" key="1">
    <citation type="submission" date="2020-04" db="EMBL/GenBank/DDBJ databases">
        <title>Description of novel Gluconacetobacter.</title>
        <authorList>
            <person name="Sombolestani A."/>
        </authorList>
    </citation>
    <scope>NUCLEOTIDE SEQUENCE [LARGE SCALE GENOMIC DNA]</scope>
    <source>
        <strain evidence="1 2">LMG 7603</strain>
    </source>
</reference>
<comment type="caution">
    <text evidence="1">The sequence shown here is derived from an EMBL/GenBank/DDBJ whole genome shotgun (WGS) entry which is preliminary data.</text>
</comment>
<protein>
    <submittedName>
        <fullName evidence="1">Uncharacterized protein</fullName>
    </submittedName>
</protein>